<keyword evidence="2" id="KW-0843">Virulence</keyword>
<protein>
    <submittedName>
        <fullName evidence="5">Phospholipase domain-containing protein</fullName>
    </submittedName>
</protein>
<dbReference type="Gene3D" id="3.40.720.10">
    <property type="entry name" value="Alkaline Phosphatase, subunit A"/>
    <property type="match status" value="1"/>
</dbReference>
<keyword evidence="1" id="KW-0378">Hydrolase</keyword>
<evidence type="ECO:0000313" key="5">
    <source>
        <dbReference type="EMBL" id="MFD1044512.1"/>
    </source>
</evidence>
<accession>A0ABW3M3L0</accession>
<dbReference type="InterPro" id="IPR007312">
    <property type="entry name" value="Phosphoesterase"/>
</dbReference>
<proteinExistence type="predicted"/>
<feature type="region of interest" description="Disordered" evidence="3">
    <location>
        <begin position="170"/>
        <end position="195"/>
    </location>
</feature>
<organism evidence="5 6">
    <name type="scientific">Kibdelosporangium lantanae</name>
    <dbReference type="NCBI Taxonomy" id="1497396"/>
    <lineage>
        <taxon>Bacteria</taxon>
        <taxon>Bacillati</taxon>
        <taxon>Actinomycetota</taxon>
        <taxon>Actinomycetes</taxon>
        <taxon>Pseudonocardiales</taxon>
        <taxon>Pseudonocardiaceae</taxon>
        <taxon>Kibdelosporangium</taxon>
    </lineage>
</organism>
<dbReference type="PANTHER" id="PTHR31956">
    <property type="entry name" value="NON-SPECIFIC PHOSPHOLIPASE C4-RELATED"/>
    <property type="match status" value="1"/>
</dbReference>
<evidence type="ECO:0000313" key="6">
    <source>
        <dbReference type="Proteomes" id="UP001597045"/>
    </source>
</evidence>
<reference evidence="6" key="1">
    <citation type="journal article" date="2019" name="Int. J. Syst. Evol. Microbiol.">
        <title>The Global Catalogue of Microorganisms (GCM) 10K type strain sequencing project: providing services to taxonomists for standard genome sequencing and annotation.</title>
        <authorList>
            <consortium name="The Broad Institute Genomics Platform"/>
            <consortium name="The Broad Institute Genome Sequencing Center for Infectious Disease"/>
            <person name="Wu L."/>
            <person name="Ma J."/>
        </authorList>
    </citation>
    <scope>NUCLEOTIDE SEQUENCE [LARGE SCALE GENOMIC DNA]</scope>
    <source>
        <strain evidence="6">JCM 31486</strain>
    </source>
</reference>
<feature type="domain" description="Bacterial phospholipase C C-terminal" evidence="4">
    <location>
        <begin position="196"/>
        <end position="283"/>
    </location>
</feature>
<dbReference type="PANTHER" id="PTHR31956:SF1">
    <property type="entry name" value="NON-SPECIFIC PHOSPHOLIPASE C1"/>
    <property type="match status" value="1"/>
</dbReference>
<dbReference type="Pfam" id="PF05506">
    <property type="entry name" value="PLipase_C_C"/>
    <property type="match status" value="2"/>
</dbReference>
<evidence type="ECO:0000256" key="1">
    <source>
        <dbReference type="ARBA" id="ARBA00022801"/>
    </source>
</evidence>
<keyword evidence="6" id="KW-1185">Reference proteome</keyword>
<dbReference type="InterPro" id="IPR017850">
    <property type="entry name" value="Alkaline_phosphatase_core_sf"/>
</dbReference>
<dbReference type="EMBL" id="JBHTIS010000067">
    <property type="protein sequence ID" value="MFD1044512.1"/>
    <property type="molecule type" value="Genomic_DNA"/>
</dbReference>
<name>A0ABW3M3L0_9PSEU</name>
<dbReference type="InterPro" id="IPR008475">
    <property type="entry name" value="PLipase_C_C"/>
</dbReference>
<evidence type="ECO:0000256" key="2">
    <source>
        <dbReference type="ARBA" id="ARBA00023026"/>
    </source>
</evidence>
<dbReference type="Pfam" id="PF04185">
    <property type="entry name" value="Phosphoesterase"/>
    <property type="match status" value="1"/>
</dbReference>
<dbReference type="Proteomes" id="UP001597045">
    <property type="component" value="Unassembled WGS sequence"/>
</dbReference>
<evidence type="ECO:0000256" key="3">
    <source>
        <dbReference type="SAM" id="MobiDB-lite"/>
    </source>
</evidence>
<feature type="non-terminal residue" evidence="5">
    <location>
        <position position="1"/>
    </location>
</feature>
<sequence>ALAGKLPAVSWLVAAYEECEHPTAGPNNGAQLVSRVLDGLAADPDVWNRTVFLLNYDENDGFFDHVPAPAPPVNADQGQSTAAVTDEIYLGVPIGLGARVPLTVVSPWSKGGNVCSEVFDHTSVIRFLERWTGVREPNISPWRRAVCGDLLSTLDFTGAGMYPDLPAPVATTGPRPTYPTPPSSQTFPVQEPGTRPSRPLPYVLAASGRVAPDAFWIDFANTGTAGAHFYVYANPPVRTDGPWRYTVEAGKTLTDYWKVGTPAGAYDLTVLGPNGFVRTFAGNRSIPAGAANPEVILRYAPGENRVYLRMTNSGGTSCTVSLKPNNRPGGPWTYPLGPGVSTEDYVSTAGTQGWYDITASSTGFSRRFAGHMENGTQQTTDPAAG</sequence>
<evidence type="ECO:0000259" key="4">
    <source>
        <dbReference type="Pfam" id="PF05506"/>
    </source>
</evidence>
<feature type="domain" description="Bacterial phospholipase C C-terminal" evidence="4">
    <location>
        <begin position="293"/>
        <end position="371"/>
    </location>
</feature>
<comment type="caution">
    <text evidence="5">The sequence shown here is derived from an EMBL/GenBank/DDBJ whole genome shotgun (WGS) entry which is preliminary data.</text>
</comment>
<gene>
    <name evidence="5" type="ORF">ACFQ1S_02355</name>
</gene>